<dbReference type="SUPFAM" id="SSF53474">
    <property type="entry name" value="alpha/beta-Hydrolases"/>
    <property type="match status" value="1"/>
</dbReference>
<dbReference type="RefSeq" id="WP_123859195.1">
    <property type="nucleotide sequence ID" value="NZ_CP033923.1"/>
</dbReference>
<dbReference type="Gene3D" id="3.40.50.1820">
    <property type="entry name" value="alpha/beta hydrolase"/>
    <property type="match status" value="1"/>
</dbReference>
<proteinExistence type="predicted"/>
<dbReference type="Proteomes" id="UP000278288">
    <property type="component" value="Chromosome"/>
</dbReference>
<dbReference type="SUPFAM" id="SSF51206">
    <property type="entry name" value="cAMP-binding domain-like"/>
    <property type="match status" value="1"/>
</dbReference>
<evidence type="ECO:0000313" key="1">
    <source>
        <dbReference type="EMBL" id="AZA92492.1"/>
    </source>
</evidence>
<protein>
    <submittedName>
        <fullName evidence="1">Uncharacterized protein</fullName>
    </submittedName>
</protein>
<keyword evidence="2" id="KW-1185">Reference proteome</keyword>
<accession>A0AAD1DRJ3</accession>
<organism evidence="1 2">
    <name type="scientific">Chryseobacterium nakagawai</name>
    <dbReference type="NCBI Taxonomy" id="1241982"/>
    <lineage>
        <taxon>Bacteria</taxon>
        <taxon>Pseudomonadati</taxon>
        <taxon>Bacteroidota</taxon>
        <taxon>Flavobacteriia</taxon>
        <taxon>Flavobacteriales</taxon>
        <taxon>Weeksellaceae</taxon>
        <taxon>Chryseobacterium group</taxon>
        <taxon>Chryseobacterium</taxon>
    </lineage>
</organism>
<reference evidence="1 2" key="1">
    <citation type="submission" date="2018-11" db="EMBL/GenBank/DDBJ databases">
        <title>Proposal to divide the Flavobacteriaceae and reorganize its genera based on Amino Acid Identity values calculated from whole genome sequences.</title>
        <authorList>
            <person name="Nicholson A.C."/>
            <person name="Gulvik C.A."/>
            <person name="Whitney A.M."/>
            <person name="Humrighouse B.W."/>
            <person name="Bell M."/>
            <person name="Holmes B."/>
            <person name="Steigerwalt A.G."/>
            <person name="Villarma A."/>
            <person name="Sheth M."/>
            <person name="Batra D."/>
            <person name="Pryor J."/>
            <person name="Bernardet J.-F."/>
            <person name="Hugo C."/>
            <person name="Kampfer P."/>
            <person name="Newman J."/>
            <person name="McQuiston J.R."/>
        </authorList>
    </citation>
    <scope>NUCLEOTIDE SEQUENCE [LARGE SCALE GENOMIC DNA]</scope>
    <source>
        <strain evidence="1 2">G0041</strain>
    </source>
</reference>
<sequence length="163" mass="19122">MISEKNLKVIENFIQIFDSNIYRKKEILMDIDQVHRDLFYIKKGVARIFYYDDKAQDHTHWISSDHSFIALFSSVLSGKAAQHFEMESIGPKITQDFLLLGSNEDHFIPVELCKRVIDALPNVKSLTYKMYTKYDHAENHCNFGNTELVLSDIVHWMLHARNK</sequence>
<dbReference type="EMBL" id="CP033923">
    <property type="protein sequence ID" value="AZA92492.1"/>
    <property type="molecule type" value="Genomic_DNA"/>
</dbReference>
<evidence type="ECO:0000313" key="2">
    <source>
        <dbReference type="Proteomes" id="UP000278288"/>
    </source>
</evidence>
<dbReference type="InterPro" id="IPR029058">
    <property type="entry name" value="AB_hydrolase_fold"/>
</dbReference>
<dbReference type="InterPro" id="IPR018490">
    <property type="entry name" value="cNMP-bd_dom_sf"/>
</dbReference>
<gene>
    <name evidence="1" type="ORF">EG343_18740</name>
</gene>
<dbReference type="KEGG" id="cnk:EG343_18740"/>
<dbReference type="AlphaFoldDB" id="A0AAD1DRJ3"/>
<name>A0AAD1DRJ3_CHRNA</name>